<evidence type="ECO:0000256" key="1">
    <source>
        <dbReference type="ARBA" id="ARBA00006817"/>
    </source>
</evidence>
<organism evidence="4 5">
    <name type="scientific">Microbispora corallina</name>
    <dbReference type="NCBI Taxonomy" id="83302"/>
    <lineage>
        <taxon>Bacteria</taxon>
        <taxon>Bacillati</taxon>
        <taxon>Actinomycetota</taxon>
        <taxon>Actinomycetes</taxon>
        <taxon>Streptosporangiales</taxon>
        <taxon>Streptosporangiaceae</taxon>
        <taxon>Microbispora</taxon>
    </lineage>
</organism>
<dbReference type="Proteomes" id="UP000603904">
    <property type="component" value="Unassembled WGS sequence"/>
</dbReference>
<keyword evidence="5" id="KW-1185">Reference proteome</keyword>
<proteinExistence type="inferred from homology"/>
<name>A0ABQ4G4H3_9ACTN</name>
<gene>
    <name evidence="4" type="ORF">Mco01_49740</name>
</gene>
<dbReference type="EMBL" id="BOOC01000027">
    <property type="protein sequence ID" value="GIH41974.1"/>
    <property type="molecule type" value="Genomic_DNA"/>
</dbReference>
<feature type="compositionally biased region" description="Polar residues" evidence="2">
    <location>
        <begin position="12"/>
        <end position="21"/>
    </location>
</feature>
<evidence type="ECO:0000313" key="4">
    <source>
        <dbReference type="EMBL" id="GIH41974.1"/>
    </source>
</evidence>
<feature type="region of interest" description="Disordered" evidence="2">
    <location>
        <begin position="1"/>
        <end position="40"/>
    </location>
</feature>
<dbReference type="Pfam" id="PF08327">
    <property type="entry name" value="AHSA1"/>
    <property type="match status" value="1"/>
</dbReference>
<comment type="similarity">
    <text evidence="1">Belongs to the AHA1 family.</text>
</comment>
<evidence type="ECO:0000256" key="2">
    <source>
        <dbReference type="SAM" id="MobiDB-lite"/>
    </source>
</evidence>
<sequence length="177" mass="19546">MTRRGKVPIIMTTRSTGNPGLSTASSSSAARTDRGYSTSYTVEQPPEEVFAAILDVRAWWTGQIEGRTDEVGAEFSYRHPPQHYSLQRVVELEPGRRVVWRVTDSHLSFISEPGEWTGSEIVFDIVSTAGGTELRFTHVGLVPDVECFDACSMAWVHYVNGSLRSLITTGAGLPDPW</sequence>
<comment type="caution">
    <text evidence="4">The sequence shown here is derived from an EMBL/GenBank/DDBJ whole genome shotgun (WGS) entry which is preliminary data.</text>
</comment>
<dbReference type="InterPro" id="IPR023393">
    <property type="entry name" value="START-like_dom_sf"/>
</dbReference>
<dbReference type="CDD" id="cd07814">
    <property type="entry name" value="SRPBCC_CalC_Aha1-like"/>
    <property type="match status" value="1"/>
</dbReference>
<feature type="domain" description="Activator of Hsp90 ATPase homologue 1/2-like C-terminal" evidence="3">
    <location>
        <begin position="45"/>
        <end position="159"/>
    </location>
</feature>
<evidence type="ECO:0000259" key="3">
    <source>
        <dbReference type="Pfam" id="PF08327"/>
    </source>
</evidence>
<dbReference type="InterPro" id="IPR013538">
    <property type="entry name" value="ASHA1/2-like_C"/>
</dbReference>
<evidence type="ECO:0000313" key="5">
    <source>
        <dbReference type="Proteomes" id="UP000603904"/>
    </source>
</evidence>
<dbReference type="Gene3D" id="3.30.530.20">
    <property type="match status" value="1"/>
</dbReference>
<dbReference type="SUPFAM" id="SSF55961">
    <property type="entry name" value="Bet v1-like"/>
    <property type="match status" value="1"/>
</dbReference>
<protein>
    <recommendedName>
        <fullName evidence="3">Activator of Hsp90 ATPase homologue 1/2-like C-terminal domain-containing protein</fullName>
    </recommendedName>
</protein>
<accession>A0ABQ4G4H3</accession>
<reference evidence="4 5" key="1">
    <citation type="submission" date="2021-01" db="EMBL/GenBank/DDBJ databases">
        <title>Whole genome shotgun sequence of Microbispora corallina NBRC 16416.</title>
        <authorList>
            <person name="Komaki H."/>
            <person name="Tamura T."/>
        </authorList>
    </citation>
    <scope>NUCLEOTIDE SEQUENCE [LARGE SCALE GENOMIC DNA]</scope>
    <source>
        <strain evidence="4 5">NBRC 16416</strain>
    </source>
</reference>